<protein>
    <recommendedName>
        <fullName evidence="3">proteasome endopeptidase complex</fullName>
        <ecNumber evidence="3">3.4.25.1</ecNumber>
    </recommendedName>
</protein>
<dbReference type="Proteomes" id="UP001244341">
    <property type="component" value="Chromosome 9b"/>
</dbReference>
<dbReference type="InterPro" id="IPR029055">
    <property type="entry name" value="Ntn_hydrolases_N"/>
</dbReference>
<evidence type="ECO:0000256" key="3">
    <source>
        <dbReference type="ARBA" id="ARBA00012039"/>
    </source>
</evidence>
<dbReference type="EMBL" id="CP126216">
    <property type="protein sequence ID" value="WIA18066.1"/>
    <property type="molecule type" value="Genomic_DNA"/>
</dbReference>
<evidence type="ECO:0000256" key="2">
    <source>
        <dbReference type="ARBA" id="ARBA00004123"/>
    </source>
</evidence>
<reference evidence="9 10" key="1">
    <citation type="submission" date="2023-05" db="EMBL/GenBank/DDBJ databases">
        <title>A 100% complete, gapless, phased diploid assembly of the Scenedesmus obliquus UTEX 3031 genome.</title>
        <authorList>
            <person name="Biondi T.C."/>
            <person name="Hanschen E.R."/>
            <person name="Kwon T."/>
            <person name="Eng W."/>
            <person name="Kruse C.P.S."/>
            <person name="Koehler S.I."/>
            <person name="Kunde Y."/>
            <person name="Gleasner C.D."/>
            <person name="You Mak K.T."/>
            <person name="Polle J."/>
            <person name="Hovde B.T."/>
            <person name="Starkenburg S.R."/>
        </authorList>
    </citation>
    <scope>NUCLEOTIDE SEQUENCE [LARGE SCALE GENOMIC DNA]</scope>
    <source>
        <strain evidence="9 10">DOE0152z</strain>
    </source>
</reference>
<dbReference type="EC" id="3.4.25.1" evidence="3"/>
<organism evidence="9 10">
    <name type="scientific">Tetradesmus obliquus</name>
    <name type="common">Green alga</name>
    <name type="synonym">Acutodesmus obliquus</name>
    <dbReference type="NCBI Taxonomy" id="3088"/>
    <lineage>
        <taxon>Eukaryota</taxon>
        <taxon>Viridiplantae</taxon>
        <taxon>Chlorophyta</taxon>
        <taxon>core chlorophytes</taxon>
        <taxon>Chlorophyceae</taxon>
        <taxon>CS clade</taxon>
        <taxon>Sphaeropleales</taxon>
        <taxon>Scenedesmaceae</taxon>
        <taxon>Tetradesmus</taxon>
    </lineage>
</organism>
<dbReference type="SUPFAM" id="SSF56235">
    <property type="entry name" value="N-terminal nucleophile aminohydrolases (Ntn hydrolases)"/>
    <property type="match status" value="1"/>
</dbReference>
<sequence length="245" mass="25573">MDLNAFGRGAAQACSNSKMSDAEPHTGTTIVACTYNGGVVLGADGRVSTGNYVSNRASNKIMQLTDNVYLLRSGSAADTQAIGDYVRYFSEQLAGELGEDPSVQTIANLVGTMNYNNKNMLMGALLVAGIDKHSGGQVFGVPIGGTIVPEKWAIDGSGSTYIWGYMDSAWKPDMTREEAEGFVTEALALAMARDASSGGIIRTVTLDKDGATMRYVGGNEVPLFHEELQPPAAAAAAGTASMVVG</sequence>
<dbReference type="CDD" id="cd03762">
    <property type="entry name" value="proteasome_beta_type_6"/>
    <property type="match status" value="1"/>
</dbReference>
<evidence type="ECO:0000256" key="4">
    <source>
        <dbReference type="ARBA" id="ARBA00022490"/>
    </source>
</evidence>
<evidence type="ECO:0000256" key="6">
    <source>
        <dbReference type="ARBA" id="ARBA00022698"/>
    </source>
</evidence>
<evidence type="ECO:0000313" key="9">
    <source>
        <dbReference type="EMBL" id="WIA18066.1"/>
    </source>
</evidence>
<proteinExistence type="predicted"/>
<dbReference type="InterPro" id="IPR000243">
    <property type="entry name" value="Pept_T1A_subB"/>
</dbReference>
<comment type="subcellular location">
    <subcellularLocation>
        <location evidence="2">Nucleus</location>
    </subcellularLocation>
</comment>
<dbReference type="PRINTS" id="PR00141">
    <property type="entry name" value="PROTEASOME"/>
</dbReference>
<keyword evidence="10" id="KW-1185">Reference proteome</keyword>
<name>A0ABY8UC71_TETOB</name>
<keyword evidence="6" id="KW-0888">Threonine protease</keyword>
<evidence type="ECO:0000313" key="10">
    <source>
        <dbReference type="Proteomes" id="UP001244341"/>
    </source>
</evidence>
<keyword evidence="7" id="KW-0378">Hydrolase</keyword>
<keyword evidence="8" id="KW-0647">Proteasome</keyword>
<evidence type="ECO:0000256" key="1">
    <source>
        <dbReference type="ARBA" id="ARBA00001198"/>
    </source>
</evidence>
<dbReference type="Pfam" id="PF00227">
    <property type="entry name" value="Proteasome"/>
    <property type="match status" value="1"/>
</dbReference>
<dbReference type="InterPro" id="IPR023333">
    <property type="entry name" value="Proteasome_suB-type"/>
</dbReference>
<dbReference type="PANTHER" id="PTHR32194">
    <property type="entry name" value="METALLOPROTEASE TLDD"/>
    <property type="match status" value="1"/>
</dbReference>
<gene>
    <name evidence="9" type="ORF">OEZ85_009547</name>
</gene>
<evidence type="ECO:0000256" key="7">
    <source>
        <dbReference type="ARBA" id="ARBA00022801"/>
    </source>
</evidence>
<dbReference type="InterPro" id="IPR001353">
    <property type="entry name" value="Proteasome_sua/b"/>
</dbReference>
<evidence type="ECO:0000256" key="5">
    <source>
        <dbReference type="ARBA" id="ARBA00022670"/>
    </source>
</evidence>
<evidence type="ECO:0000256" key="8">
    <source>
        <dbReference type="ARBA" id="ARBA00022942"/>
    </source>
</evidence>
<accession>A0ABY8UC71</accession>
<keyword evidence="5" id="KW-0645">Protease</keyword>
<comment type="catalytic activity">
    <reaction evidence="1">
        <text>Cleavage of peptide bonds with very broad specificity.</text>
        <dbReference type="EC" id="3.4.25.1"/>
    </reaction>
</comment>
<keyword evidence="4" id="KW-0963">Cytoplasm</keyword>
<dbReference type="PANTHER" id="PTHR32194:SF0">
    <property type="entry name" value="ATP-DEPENDENT PROTEASE SUBUNIT HSLV"/>
    <property type="match status" value="1"/>
</dbReference>
<dbReference type="Gene3D" id="3.60.20.10">
    <property type="entry name" value="Glutamine Phosphoribosylpyrophosphate, subunit 1, domain 1"/>
    <property type="match status" value="1"/>
</dbReference>
<dbReference type="PROSITE" id="PS51476">
    <property type="entry name" value="PROTEASOME_BETA_2"/>
    <property type="match status" value="1"/>
</dbReference>